<proteinExistence type="inferred from homology"/>
<dbReference type="OrthoDB" id="3223806at2759"/>
<comment type="similarity">
    <text evidence="1">Belongs to the peptidase C14B family.</text>
</comment>
<feature type="domain" description="Peptidase C14 caspase" evidence="4">
    <location>
        <begin position="15"/>
        <end position="257"/>
    </location>
</feature>
<keyword evidence="3" id="KW-0378">Hydrolase</keyword>
<organism evidence="5 6">
    <name type="scientific">Crepidotus variabilis</name>
    <dbReference type="NCBI Taxonomy" id="179855"/>
    <lineage>
        <taxon>Eukaryota</taxon>
        <taxon>Fungi</taxon>
        <taxon>Dikarya</taxon>
        <taxon>Basidiomycota</taxon>
        <taxon>Agaricomycotina</taxon>
        <taxon>Agaricomycetes</taxon>
        <taxon>Agaricomycetidae</taxon>
        <taxon>Agaricales</taxon>
        <taxon>Agaricineae</taxon>
        <taxon>Crepidotaceae</taxon>
        <taxon>Crepidotus</taxon>
    </lineage>
</organism>
<dbReference type="Pfam" id="PF00656">
    <property type="entry name" value="Peptidase_C14"/>
    <property type="match status" value="1"/>
</dbReference>
<dbReference type="GO" id="GO:0004197">
    <property type="term" value="F:cysteine-type endopeptidase activity"/>
    <property type="evidence" value="ECO:0007669"/>
    <property type="project" value="InterPro"/>
</dbReference>
<dbReference type="GO" id="GO:0005737">
    <property type="term" value="C:cytoplasm"/>
    <property type="evidence" value="ECO:0007669"/>
    <property type="project" value="TreeGrafter"/>
</dbReference>
<evidence type="ECO:0000313" key="5">
    <source>
        <dbReference type="EMBL" id="KAF9531516.1"/>
    </source>
</evidence>
<dbReference type="Proteomes" id="UP000807306">
    <property type="component" value="Unassembled WGS sequence"/>
</dbReference>
<comment type="caution">
    <text evidence="5">The sequence shown here is derived from an EMBL/GenBank/DDBJ whole genome shotgun (WGS) entry which is preliminary data.</text>
</comment>
<dbReference type="PANTHER" id="PTHR48104:SF30">
    <property type="entry name" value="METACASPASE-1"/>
    <property type="match status" value="1"/>
</dbReference>
<reference evidence="5" key="1">
    <citation type="submission" date="2020-11" db="EMBL/GenBank/DDBJ databases">
        <authorList>
            <consortium name="DOE Joint Genome Institute"/>
            <person name="Ahrendt S."/>
            <person name="Riley R."/>
            <person name="Andreopoulos W."/>
            <person name="Labutti K."/>
            <person name="Pangilinan J."/>
            <person name="Ruiz-Duenas F.J."/>
            <person name="Barrasa J.M."/>
            <person name="Sanchez-Garcia M."/>
            <person name="Camarero S."/>
            <person name="Miyauchi S."/>
            <person name="Serrano A."/>
            <person name="Linde D."/>
            <person name="Babiker R."/>
            <person name="Drula E."/>
            <person name="Ayuso-Fernandez I."/>
            <person name="Pacheco R."/>
            <person name="Padilla G."/>
            <person name="Ferreira P."/>
            <person name="Barriuso J."/>
            <person name="Kellner H."/>
            <person name="Castanera R."/>
            <person name="Alfaro M."/>
            <person name="Ramirez L."/>
            <person name="Pisabarro A.G."/>
            <person name="Kuo A."/>
            <person name="Tritt A."/>
            <person name="Lipzen A."/>
            <person name="He G."/>
            <person name="Yan M."/>
            <person name="Ng V."/>
            <person name="Cullen D."/>
            <person name="Martin F."/>
            <person name="Rosso M.-N."/>
            <person name="Henrissat B."/>
            <person name="Hibbett D."/>
            <person name="Martinez A.T."/>
            <person name="Grigoriev I.V."/>
        </authorList>
    </citation>
    <scope>NUCLEOTIDE SEQUENCE</scope>
    <source>
        <strain evidence="5">CBS 506.95</strain>
    </source>
</reference>
<dbReference type="Gene3D" id="3.40.50.12660">
    <property type="match status" value="1"/>
</dbReference>
<dbReference type="InterPro" id="IPR050452">
    <property type="entry name" value="Metacaspase"/>
</dbReference>
<dbReference type="InterPro" id="IPR029030">
    <property type="entry name" value="Caspase-like_dom_sf"/>
</dbReference>
<name>A0A9P6ELV5_9AGAR</name>
<accession>A0A9P6ELV5</accession>
<keyword evidence="6" id="KW-1185">Reference proteome</keyword>
<dbReference type="GO" id="GO:0006915">
    <property type="term" value="P:apoptotic process"/>
    <property type="evidence" value="ECO:0007669"/>
    <property type="project" value="UniProtKB-KW"/>
</dbReference>
<protein>
    <submittedName>
        <fullName evidence="5">Caspase domain-containing protein</fullName>
    </submittedName>
</protein>
<evidence type="ECO:0000256" key="2">
    <source>
        <dbReference type="ARBA" id="ARBA00022703"/>
    </source>
</evidence>
<evidence type="ECO:0000256" key="3">
    <source>
        <dbReference type="ARBA" id="ARBA00022807"/>
    </source>
</evidence>
<dbReference type="GO" id="GO:0006508">
    <property type="term" value="P:proteolysis"/>
    <property type="evidence" value="ECO:0007669"/>
    <property type="project" value="InterPro"/>
</dbReference>
<dbReference type="InterPro" id="IPR011600">
    <property type="entry name" value="Pept_C14_caspase"/>
</dbReference>
<dbReference type="EMBL" id="MU157835">
    <property type="protein sequence ID" value="KAF9531516.1"/>
    <property type="molecule type" value="Genomic_DNA"/>
</dbReference>
<gene>
    <name evidence="5" type="ORF">CPB83DRAFT_761652</name>
</gene>
<dbReference type="PANTHER" id="PTHR48104">
    <property type="entry name" value="METACASPASE-4"/>
    <property type="match status" value="1"/>
</dbReference>
<keyword evidence="3" id="KW-0645">Protease</keyword>
<sequence>MPVHPEFCLSKCNRRKKAVCIGINYVGQKNELRGCYNDARDMRDFLMRQYQFPPDQILLLTDADSKSPLPTRKEMFNAFMWLVKDAQKDDSLFFHYSGHGGQSRDASGREKDGQDEVIFPVDFDKAGDIIDDELYKSLVQSLPAGCRLTAIFDSCHSGTVLDLPYLHSAHGRLRSIEHISARAQKRGMAPSADVICFAACKDDETSADTFHDGVAVGAMSNCFIDALEGNPHQTYDELLMHLRHSLIPKYHQKAQISGTHPLVRLLCCTILDQTHQRCCNIGFGSPVHALILRDQVRLLGHICYALDLGYMLMILTY</sequence>
<evidence type="ECO:0000259" key="4">
    <source>
        <dbReference type="Pfam" id="PF00656"/>
    </source>
</evidence>
<evidence type="ECO:0000313" key="6">
    <source>
        <dbReference type="Proteomes" id="UP000807306"/>
    </source>
</evidence>
<evidence type="ECO:0000256" key="1">
    <source>
        <dbReference type="ARBA" id="ARBA00009005"/>
    </source>
</evidence>
<keyword evidence="3" id="KW-0788">Thiol protease</keyword>
<keyword evidence="2" id="KW-0053">Apoptosis</keyword>
<dbReference type="AlphaFoldDB" id="A0A9P6ELV5"/>
<dbReference type="SUPFAM" id="SSF52129">
    <property type="entry name" value="Caspase-like"/>
    <property type="match status" value="1"/>
</dbReference>